<proteinExistence type="inferred from homology"/>
<dbReference type="GO" id="GO:0016616">
    <property type="term" value="F:oxidoreductase activity, acting on the CH-OH group of donors, NAD or NADP as acceptor"/>
    <property type="evidence" value="ECO:0007669"/>
    <property type="project" value="TreeGrafter"/>
</dbReference>
<keyword evidence="1" id="KW-0560">Oxidoreductase</keyword>
<accession>A0A1F8AI10</accession>
<dbReference type="STRING" id="109264.A0A1F8AI10"/>
<keyword evidence="5" id="KW-1185">Reference proteome</keyword>
<feature type="domain" description="NAD-dependent epimerase/dehydratase" evidence="3">
    <location>
        <begin position="5"/>
        <end position="245"/>
    </location>
</feature>
<dbReference type="InterPro" id="IPR001509">
    <property type="entry name" value="Epimerase_deHydtase"/>
</dbReference>
<dbReference type="AlphaFoldDB" id="A0A1F8AI10"/>
<dbReference type="RefSeq" id="XP_022395073.1">
    <property type="nucleotide sequence ID" value="XM_022527259.1"/>
</dbReference>
<dbReference type="Gene3D" id="3.40.50.720">
    <property type="entry name" value="NAD(P)-binding Rossmann-like Domain"/>
    <property type="match status" value="1"/>
</dbReference>
<protein>
    <submittedName>
        <fullName evidence="4">Reductase</fullName>
    </submittedName>
</protein>
<evidence type="ECO:0000256" key="2">
    <source>
        <dbReference type="ARBA" id="ARBA00023445"/>
    </source>
</evidence>
<dbReference type="PANTHER" id="PTHR10366:SF812">
    <property type="entry name" value="VPS9 DOMAIN-CONTAINING PROTEIN"/>
    <property type="match status" value="1"/>
</dbReference>
<dbReference type="InterPro" id="IPR050425">
    <property type="entry name" value="NAD(P)_dehydrat-like"/>
</dbReference>
<evidence type="ECO:0000313" key="5">
    <source>
        <dbReference type="Proteomes" id="UP000179179"/>
    </source>
</evidence>
<dbReference type="OrthoDB" id="2735536at2759"/>
<name>A0A1F8AI10_9EURO</name>
<dbReference type="PANTHER" id="PTHR10366">
    <property type="entry name" value="NAD DEPENDENT EPIMERASE/DEHYDRATASE"/>
    <property type="match status" value="1"/>
</dbReference>
<reference evidence="4 5" key="1">
    <citation type="journal article" date="2016" name="Genome Biol. Evol.">
        <title>Draft genome sequence of an aflatoxigenic Aspergillus species, A. bombycis.</title>
        <authorList>
            <person name="Moore G.G."/>
            <person name="Mack B.M."/>
            <person name="Beltz S.B."/>
            <person name="Gilbert M.K."/>
        </authorList>
    </citation>
    <scope>NUCLEOTIDE SEQUENCE [LARGE SCALE GENOMIC DNA]</scope>
    <source>
        <strain evidence="5">NRRL 26010</strain>
    </source>
</reference>
<gene>
    <name evidence="4" type="ORF">ABOM_000129</name>
</gene>
<organism evidence="4 5">
    <name type="scientific">Aspergillus bombycis</name>
    <dbReference type="NCBI Taxonomy" id="109264"/>
    <lineage>
        <taxon>Eukaryota</taxon>
        <taxon>Fungi</taxon>
        <taxon>Dikarya</taxon>
        <taxon>Ascomycota</taxon>
        <taxon>Pezizomycotina</taxon>
        <taxon>Eurotiomycetes</taxon>
        <taxon>Eurotiomycetidae</taxon>
        <taxon>Eurotiales</taxon>
        <taxon>Aspergillaceae</taxon>
        <taxon>Aspergillus</taxon>
    </lineage>
</organism>
<comment type="similarity">
    <text evidence="2">Belongs to the NAD(P)-dependent epimerase/dehydratase family. Dihydroflavonol-4-reductase subfamily.</text>
</comment>
<dbReference type="Proteomes" id="UP000179179">
    <property type="component" value="Unassembled WGS sequence"/>
</dbReference>
<dbReference type="Pfam" id="PF01370">
    <property type="entry name" value="Epimerase"/>
    <property type="match status" value="1"/>
</dbReference>
<sequence>MAPTLITGATGFIGSQVALRTLQAGHRVRLTIRREEQADKLRRIFAEYEKQLEFVIVPDITVPGCFDEALQGVEYVLHLASPLPNPGSDDLVTPAKRGTMTILESAAKVPSIKKVVVTGSVLSLISLGDLKDGLVVREDNEINYTLPPDSTIPTLPPMAQYHASKLAAHKATLDFHAANHPQFDIVTLHPVFVYGRSLVQETPEQLGGSCGALFQSLFAETPSFQQLVGVHIDDVADAHVRVLDGGVSGLRSYLLASETRSWGDVRRFLEGRYPGVGFGLKDTEGTEGTRYRVDAGRAERELGVEFKGMEDMVGDVVDQQFELKGGL</sequence>
<dbReference type="EMBL" id="LYCR01000001">
    <property type="protein sequence ID" value="OGM51356.1"/>
    <property type="molecule type" value="Genomic_DNA"/>
</dbReference>
<dbReference type="GeneID" id="34443519"/>
<comment type="caution">
    <text evidence="4">The sequence shown here is derived from an EMBL/GenBank/DDBJ whole genome shotgun (WGS) entry which is preliminary data.</text>
</comment>
<evidence type="ECO:0000256" key="1">
    <source>
        <dbReference type="ARBA" id="ARBA00023002"/>
    </source>
</evidence>
<dbReference type="InterPro" id="IPR036291">
    <property type="entry name" value="NAD(P)-bd_dom_sf"/>
</dbReference>
<dbReference type="SUPFAM" id="SSF51735">
    <property type="entry name" value="NAD(P)-binding Rossmann-fold domains"/>
    <property type="match status" value="1"/>
</dbReference>
<evidence type="ECO:0000259" key="3">
    <source>
        <dbReference type="Pfam" id="PF01370"/>
    </source>
</evidence>
<evidence type="ECO:0000313" key="4">
    <source>
        <dbReference type="EMBL" id="OGM51356.1"/>
    </source>
</evidence>